<dbReference type="RefSeq" id="WP_105052555.1">
    <property type="nucleotide sequence ID" value="NZ_BMYG01000007.1"/>
</dbReference>
<protein>
    <submittedName>
        <fullName evidence="1">Uncharacterized protein</fullName>
    </submittedName>
</protein>
<name>A0A2S7UVN0_9GAMM</name>
<evidence type="ECO:0000313" key="1">
    <source>
        <dbReference type="EMBL" id="PQJ54044.1"/>
    </source>
</evidence>
<evidence type="ECO:0000313" key="2">
    <source>
        <dbReference type="Proteomes" id="UP000239007"/>
    </source>
</evidence>
<dbReference type="Proteomes" id="UP000239007">
    <property type="component" value="Unassembled WGS sequence"/>
</dbReference>
<organism evidence="1 2">
    <name type="scientific">Psychrosphaera saromensis</name>
    <dbReference type="NCBI Taxonomy" id="716813"/>
    <lineage>
        <taxon>Bacteria</taxon>
        <taxon>Pseudomonadati</taxon>
        <taxon>Pseudomonadota</taxon>
        <taxon>Gammaproteobacteria</taxon>
        <taxon>Alteromonadales</taxon>
        <taxon>Pseudoalteromonadaceae</taxon>
        <taxon>Psychrosphaera</taxon>
    </lineage>
</organism>
<dbReference type="OrthoDB" id="6388064at2"/>
<proteinExistence type="predicted"/>
<keyword evidence="2" id="KW-1185">Reference proteome</keyword>
<reference evidence="1 2" key="1">
    <citation type="submission" date="2016-12" db="EMBL/GenBank/DDBJ databases">
        <title>Diversity of luminous bacteria.</title>
        <authorList>
            <person name="Yoshizawa S."/>
            <person name="Kogure K."/>
        </authorList>
    </citation>
    <scope>NUCLEOTIDE SEQUENCE [LARGE SCALE GENOMIC DNA]</scope>
    <source>
        <strain evidence="1 2">SA4-48</strain>
    </source>
</reference>
<dbReference type="EMBL" id="MSCH01000003">
    <property type="protein sequence ID" value="PQJ54044.1"/>
    <property type="molecule type" value="Genomic_DNA"/>
</dbReference>
<comment type="caution">
    <text evidence="1">The sequence shown here is derived from an EMBL/GenBank/DDBJ whole genome shotgun (WGS) entry which is preliminary data.</text>
</comment>
<accession>A0A2S7UVN0</accession>
<gene>
    <name evidence="1" type="ORF">BTO11_10550</name>
</gene>
<sequence length="75" mass="8355">MKKIINLKAKLNQKIRDKAISRAKTRIVLAGKVPEDFDEEQLEIIVKEEEDLLISNAKGKGLLVLASLLGLSLWG</sequence>
<dbReference type="AlphaFoldDB" id="A0A2S7UVN0"/>